<keyword evidence="2" id="KW-1185">Reference proteome</keyword>
<sequence length="369" mass="41053">MGTGLTSVLQEGDQLFNGFYGWLSGQFDSDSGGFYYAASSRSAQLGPDIESTSQALNIMERCGAADMMGNHMKQQIISFYQSRQDPKSGYFYDRHPDMPCDEVMVGRALGYSQNSLRKLGASPLHPVPDHEDLMPGYCQSPAKYAEWLRSISLINSWRGCDRLCNSAPYLARMPVEKKTLFLDEAWSYFDEIQDVDSGLWGEGSPYVRISGTFKLLTYYKRFGRPLPGTAAIYTSLLYALRNEKAVDMCYIRNPISLLSAMEAAIPQADLEEITTITLTNMSKLKRSDGGFSREMNHSPAAPNVAQVKPGEYYPDMPAPVPIGQGLAEGDMNAGTQAVLIRYSLRKLAELPDQDLPQSKLPFTVFLDEK</sequence>
<evidence type="ECO:0000313" key="1">
    <source>
        <dbReference type="EMBL" id="NMO96823.1"/>
    </source>
</evidence>
<dbReference type="Proteomes" id="UP000565468">
    <property type="component" value="Unassembled WGS sequence"/>
</dbReference>
<dbReference type="EMBL" id="JABBPN010000012">
    <property type="protein sequence ID" value="NMO96823.1"/>
    <property type="molecule type" value="Genomic_DNA"/>
</dbReference>
<accession>A0A848MA84</accession>
<dbReference type="RefSeq" id="WP_169505608.1">
    <property type="nucleotide sequence ID" value="NZ_JABBPN010000012.1"/>
</dbReference>
<proteinExistence type="predicted"/>
<name>A0A848MA84_PAELE</name>
<comment type="caution">
    <text evidence="1">The sequence shown here is derived from an EMBL/GenBank/DDBJ whole genome shotgun (WGS) entry which is preliminary data.</text>
</comment>
<evidence type="ECO:0000313" key="2">
    <source>
        <dbReference type="Proteomes" id="UP000565468"/>
    </source>
</evidence>
<protein>
    <submittedName>
        <fullName evidence="1">Uncharacterized protein</fullName>
    </submittedName>
</protein>
<reference evidence="1 2" key="1">
    <citation type="submission" date="2020-04" db="EMBL/GenBank/DDBJ databases">
        <title>Paenibacillus algicola sp. nov., a novel marine bacterium producing alginate lyase.</title>
        <authorList>
            <person name="Huang H."/>
        </authorList>
    </citation>
    <scope>NUCLEOTIDE SEQUENCE [LARGE SCALE GENOMIC DNA]</scope>
    <source>
        <strain evidence="1 2">L7-75</strain>
    </source>
</reference>
<organism evidence="1 2">
    <name type="scientific">Paenibacillus lemnae</name>
    <dbReference type="NCBI Taxonomy" id="1330551"/>
    <lineage>
        <taxon>Bacteria</taxon>
        <taxon>Bacillati</taxon>
        <taxon>Bacillota</taxon>
        <taxon>Bacilli</taxon>
        <taxon>Bacillales</taxon>
        <taxon>Paenibacillaceae</taxon>
        <taxon>Paenibacillus</taxon>
    </lineage>
</organism>
<gene>
    <name evidence="1" type="ORF">HII30_13740</name>
</gene>
<dbReference type="AlphaFoldDB" id="A0A848MA84"/>